<dbReference type="Pfam" id="PF00795">
    <property type="entry name" value="CN_hydrolase"/>
    <property type="match status" value="1"/>
</dbReference>
<feature type="transmembrane region" description="Helical" evidence="9">
    <location>
        <begin position="18"/>
        <end position="51"/>
    </location>
</feature>
<protein>
    <recommendedName>
        <fullName evidence="9">Apolipoprotein N-acyltransferase</fullName>
        <shortName evidence="9">ALP N-acyltransferase</shortName>
        <ecNumber evidence="9">2.3.1.269</ecNumber>
    </recommendedName>
</protein>
<dbReference type="PANTHER" id="PTHR38686:SF1">
    <property type="entry name" value="APOLIPOPROTEIN N-ACYLTRANSFERASE"/>
    <property type="match status" value="1"/>
</dbReference>
<comment type="pathway">
    <text evidence="9">Protein modification; lipoprotein biosynthesis (N-acyl transfer).</text>
</comment>
<keyword evidence="12" id="KW-1185">Reference proteome</keyword>
<evidence type="ECO:0000256" key="6">
    <source>
        <dbReference type="ARBA" id="ARBA00022989"/>
    </source>
</evidence>
<dbReference type="InterPro" id="IPR004563">
    <property type="entry name" value="Apolipo_AcylTrfase"/>
</dbReference>
<keyword evidence="5 9" id="KW-0812">Transmembrane</keyword>
<proteinExistence type="inferred from homology"/>
<comment type="caution">
    <text evidence="11">The sequence shown here is derived from an EMBL/GenBank/DDBJ whole genome shotgun (WGS) entry which is preliminary data.</text>
</comment>
<keyword evidence="3 9" id="KW-1003">Cell membrane</keyword>
<evidence type="ECO:0000256" key="5">
    <source>
        <dbReference type="ARBA" id="ARBA00022692"/>
    </source>
</evidence>
<dbReference type="Proteomes" id="UP001139104">
    <property type="component" value="Unassembled WGS sequence"/>
</dbReference>
<feature type="transmembrane region" description="Helical" evidence="9">
    <location>
        <begin position="176"/>
        <end position="196"/>
    </location>
</feature>
<feature type="transmembrane region" description="Helical" evidence="9">
    <location>
        <begin position="499"/>
        <end position="517"/>
    </location>
</feature>
<dbReference type="InterPro" id="IPR036526">
    <property type="entry name" value="C-N_Hydrolase_sf"/>
</dbReference>
<feature type="transmembrane region" description="Helical" evidence="9">
    <location>
        <begin position="203"/>
        <end position="224"/>
    </location>
</feature>
<dbReference type="PANTHER" id="PTHR38686">
    <property type="entry name" value="APOLIPOPROTEIN N-ACYLTRANSFERASE"/>
    <property type="match status" value="1"/>
</dbReference>
<dbReference type="InterPro" id="IPR045378">
    <property type="entry name" value="LNT_N"/>
</dbReference>
<keyword evidence="8 9" id="KW-0012">Acyltransferase</keyword>
<dbReference type="EC" id="2.3.1.269" evidence="9"/>
<evidence type="ECO:0000313" key="11">
    <source>
        <dbReference type="EMBL" id="MCI4681448.1"/>
    </source>
</evidence>
<dbReference type="HAMAP" id="MF_01148">
    <property type="entry name" value="Lnt"/>
    <property type="match status" value="1"/>
</dbReference>
<sequence length="521" mass="56550">MFALQQYVVLAEGWPRRLVAFCAGAFGALALAPVNFFPALAISMVVSVWLLDGSTASTFGAILRRSASAGWWLGFGYFVVGLWWLGAAFLADGDRFAWALPLGVVGLPVFLAFFTALGFVFARLLWSPSPLRIFALAAGLSASEWLRGSVLTGFPWNDFGMVLGGNLYLAQTASIWGLYGLTVLSVLIFASPALFFQKGRKNVPVGGILFLALLGLFGAVRLSAPERFVKGARLRLIQPDVAIADFRSDRRNQLLEHYLSLSDRATSPDRNGVGDVTHLFWPESSFPFILSQDGGALSLIGSRLQNAILLTGAARAEGEGPRAKYFNSIQVISGGEVKESYDKIHLVPFGEYIPFGDIVSRLGLTQFVDIPGGFSHGRSSRLLTAPGLPPILPLVCYESIFPNEIADRISSQAVRPGVMLNVTNDGWFGKTSGPYQHFEQARLRTIEQGLPMIRVANTGISAILDPFGRATAYAPLGVEAVLDGELPKALPATIYSRHWIILPLILWVAVFFVSLVGRRKV</sequence>
<keyword evidence="6 9" id="KW-1133">Transmembrane helix</keyword>
<comment type="similarity">
    <text evidence="2 9">Belongs to the CN hydrolase family. Apolipoprotein N-acyltransferase subfamily.</text>
</comment>
<keyword evidence="4 9" id="KW-0808">Transferase</keyword>
<evidence type="ECO:0000256" key="7">
    <source>
        <dbReference type="ARBA" id="ARBA00023136"/>
    </source>
</evidence>
<feature type="transmembrane region" description="Helical" evidence="9">
    <location>
        <begin position="71"/>
        <end position="90"/>
    </location>
</feature>
<feature type="domain" description="CN hydrolase" evidence="10">
    <location>
        <begin position="237"/>
        <end position="488"/>
    </location>
</feature>
<comment type="function">
    <text evidence="9">Catalyzes the phospholipid dependent N-acylation of the N-terminal cysteine of apolipoprotein, the last step in lipoprotein maturation.</text>
</comment>
<dbReference type="CDD" id="cd07571">
    <property type="entry name" value="ALP_N-acyl_transferase"/>
    <property type="match status" value="1"/>
</dbReference>
<evidence type="ECO:0000256" key="3">
    <source>
        <dbReference type="ARBA" id="ARBA00022475"/>
    </source>
</evidence>
<name>A0ABS9Z1F6_9HYPH</name>
<feature type="transmembrane region" description="Helical" evidence="9">
    <location>
        <begin position="96"/>
        <end position="121"/>
    </location>
</feature>
<dbReference type="Pfam" id="PF20154">
    <property type="entry name" value="LNT_N"/>
    <property type="match status" value="1"/>
</dbReference>
<dbReference type="PROSITE" id="PS50263">
    <property type="entry name" value="CN_HYDROLASE"/>
    <property type="match status" value="1"/>
</dbReference>
<evidence type="ECO:0000256" key="1">
    <source>
        <dbReference type="ARBA" id="ARBA00004651"/>
    </source>
</evidence>
<dbReference type="InterPro" id="IPR003010">
    <property type="entry name" value="C-N_Hydrolase"/>
</dbReference>
<dbReference type="RefSeq" id="WP_243080223.1">
    <property type="nucleotide sequence ID" value="NZ_JAIVFK010000023.1"/>
</dbReference>
<evidence type="ECO:0000256" key="2">
    <source>
        <dbReference type="ARBA" id="ARBA00010065"/>
    </source>
</evidence>
<gene>
    <name evidence="9 11" type="primary">lnt</name>
    <name evidence="11" type="ORF">K2U94_01455</name>
</gene>
<evidence type="ECO:0000256" key="8">
    <source>
        <dbReference type="ARBA" id="ARBA00023315"/>
    </source>
</evidence>
<organism evidence="11 12">
    <name type="scientific">Candidatus Rhodoblastus alkanivorans</name>
    <dbReference type="NCBI Taxonomy" id="2954117"/>
    <lineage>
        <taxon>Bacteria</taxon>
        <taxon>Pseudomonadati</taxon>
        <taxon>Pseudomonadota</taxon>
        <taxon>Alphaproteobacteria</taxon>
        <taxon>Hyphomicrobiales</taxon>
        <taxon>Rhodoblastaceae</taxon>
        <taxon>Rhodoblastus</taxon>
    </lineage>
</organism>
<dbReference type="NCBIfam" id="TIGR00546">
    <property type="entry name" value="lnt"/>
    <property type="match status" value="1"/>
</dbReference>
<accession>A0ABS9Z1F6</accession>
<dbReference type="SUPFAM" id="SSF56317">
    <property type="entry name" value="Carbon-nitrogen hydrolase"/>
    <property type="match status" value="1"/>
</dbReference>
<reference evidence="11" key="1">
    <citation type="journal article" date="2022" name="ISME J.">
        <title>Identification of active gaseous-alkane degraders at natural gas seeps.</title>
        <authorList>
            <person name="Farhan Ul Haque M."/>
            <person name="Hernandez M."/>
            <person name="Crombie A.T."/>
            <person name="Murrell J.C."/>
        </authorList>
    </citation>
    <scope>NUCLEOTIDE SEQUENCE</scope>
    <source>
        <strain evidence="11">PC2</strain>
    </source>
</reference>
<evidence type="ECO:0000259" key="10">
    <source>
        <dbReference type="PROSITE" id="PS50263"/>
    </source>
</evidence>
<evidence type="ECO:0000256" key="4">
    <source>
        <dbReference type="ARBA" id="ARBA00022679"/>
    </source>
</evidence>
<comment type="catalytic activity">
    <reaction evidence="9">
        <text>N-terminal S-1,2-diacyl-sn-glyceryl-L-cysteinyl-[lipoprotein] + a glycerophospholipid = N-acyl-S-1,2-diacyl-sn-glyceryl-L-cysteinyl-[lipoprotein] + a 2-acyl-sn-glycero-3-phospholipid + H(+)</text>
        <dbReference type="Rhea" id="RHEA:48228"/>
        <dbReference type="Rhea" id="RHEA-COMP:14681"/>
        <dbReference type="Rhea" id="RHEA-COMP:14684"/>
        <dbReference type="ChEBI" id="CHEBI:15378"/>
        <dbReference type="ChEBI" id="CHEBI:136912"/>
        <dbReference type="ChEBI" id="CHEBI:140656"/>
        <dbReference type="ChEBI" id="CHEBI:140657"/>
        <dbReference type="ChEBI" id="CHEBI:140660"/>
        <dbReference type="EC" id="2.3.1.269"/>
    </reaction>
</comment>
<comment type="subcellular location">
    <subcellularLocation>
        <location evidence="1 9">Cell membrane</location>
        <topology evidence="1 9">Multi-pass membrane protein</topology>
    </subcellularLocation>
</comment>
<dbReference type="EMBL" id="JAIVFP010000001">
    <property type="protein sequence ID" value="MCI4681448.1"/>
    <property type="molecule type" value="Genomic_DNA"/>
</dbReference>
<evidence type="ECO:0000313" key="12">
    <source>
        <dbReference type="Proteomes" id="UP001139104"/>
    </source>
</evidence>
<keyword evidence="7 9" id="KW-0472">Membrane</keyword>
<dbReference type="Gene3D" id="3.60.110.10">
    <property type="entry name" value="Carbon-nitrogen hydrolase"/>
    <property type="match status" value="1"/>
</dbReference>
<evidence type="ECO:0000256" key="9">
    <source>
        <dbReference type="HAMAP-Rule" id="MF_01148"/>
    </source>
</evidence>